<reference evidence="3" key="2">
    <citation type="submission" date="2022-01" db="EMBL/GenBank/DDBJ databases">
        <authorList>
            <person name="Yamashiro T."/>
            <person name="Shiraishi A."/>
            <person name="Satake H."/>
            <person name="Nakayama K."/>
        </authorList>
    </citation>
    <scope>NUCLEOTIDE SEQUENCE</scope>
</reference>
<evidence type="ECO:0000313" key="4">
    <source>
        <dbReference type="Proteomes" id="UP001151760"/>
    </source>
</evidence>
<protein>
    <submittedName>
        <fullName evidence="3">Zinc knuckle CX2CX4HX4C containing protein</fullName>
    </submittedName>
</protein>
<proteinExistence type="predicted"/>
<evidence type="ECO:0000259" key="2">
    <source>
        <dbReference type="Pfam" id="PF14111"/>
    </source>
</evidence>
<dbReference type="Proteomes" id="UP001151760">
    <property type="component" value="Unassembled WGS sequence"/>
</dbReference>
<evidence type="ECO:0000256" key="1">
    <source>
        <dbReference type="SAM" id="MobiDB-lite"/>
    </source>
</evidence>
<dbReference type="PANTHER" id="PTHR31286">
    <property type="entry name" value="GLYCINE-RICH CELL WALL STRUCTURAL PROTEIN 1.8-LIKE"/>
    <property type="match status" value="1"/>
</dbReference>
<dbReference type="InterPro" id="IPR025558">
    <property type="entry name" value="DUF4283"/>
</dbReference>
<organism evidence="3 4">
    <name type="scientific">Tanacetum coccineum</name>
    <dbReference type="NCBI Taxonomy" id="301880"/>
    <lineage>
        <taxon>Eukaryota</taxon>
        <taxon>Viridiplantae</taxon>
        <taxon>Streptophyta</taxon>
        <taxon>Embryophyta</taxon>
        <taxon>Tracheophyta</taxon>
        <taxon>Spermatophyta</taxon>
        <taxon>Magnoliopsida</taxon>
        <taxon>eudicotyledons</taxon>
        <taxon>Gunneridae</taxon>
        <taxon>Pentapetalae</taxon>
        <taxon>asterids</taxon>
        <taxon>campanulids</taxon>
        <taxon>Asterales</taxon>
        <taxon>Asteraceae</taxon>
        <taxon>Asteroideae</taxon>
        <taxon>Anthemideae</taxon>
        <taxon>Anthemidinae</taxon>
        <taxon>Tanacetum</taxon>
    </lineage>
</organism>
<name>A0ABQ5DBH3_9ASTR</name>
<feature type="region of interest" description="Disordered" evidence="1">
    <location>
        <begin position="342"/>
        <end position="381"/>
    </location>
</feature>
<gene>
    <name evidence="3" type="ORF">Tco_0927004</name>
</gene>
<comment type="caution">
    <text evidence="3">The sequence shown here is derived from an EMBL/GenBank/DDBJ whole genome shotgun (WGS) entry which is preliminary data.</text>
</comment>
<feature type="region of interest" description="Disordered" evidence="1">
    <location>
        <begin position="432"/>
        <end position="470"/>
    </location>
</feature>
<dbReference type="InterPro" id="IPR040256">
    <property type="entry name" value="At4g02000-like"/>
</dbReference>
<dbReference type="Pfam" id="PF14111">
    <property type="entry name" value="DUF4283"/>
    <property type="match status" value="1"/>
</dbReference>
<feature type="domain" description="DUF4283" evidence="2">
    <location>
        <begin position="138"/>
        <end position="214"/>
    </location>
</feature>
<feature type="compositionally biased region" description="Acidic residues" evidence="1">
    <location>
        <begin position="443"/>
        <end position="454"/>
    </location>
</feature>
<keyword evidence="4" id="KW-1185">Reference proteome</keyword>
<accession>A0ABQ5DBH3</accession>
<feature type="compositionally biased region" description="Polar residues" evidence="1">
    <location>
        <begin position="461"/>
        <end position="470"/>
    </location>
</feature>
<evidence type="ECO:0000313" key="3">
    <source>
        <dbReference type="EMBL" id="GJT36585.1"/>
    </source>
</evidence>
<sequence length="470" mass="52716">MDVVQPPRSCFAKIKNIDGKVLGKDGKPMKALRNVHFGADADTSVPVNDLPMQSATESLSENDSNIGSTSKVSILEDVQDEPAIFVKVNEDPKSFASILNKTPTKKVVKLVPLTNDEVIEGAHVTLPLAAAEEVSKRFINTLYGYFIGKRLAFPIVENYVKNVWAKYGIERVMLQNGFFFFQFSSKDGMEKVLENGPWLIRLVPIILNVWTPISKMKKDEITTVPVWVKLHNVPIVAYSEIGLSLLTTQLGKPIMLDRYTSNMCVNFWGRNSYARALIEVSAEKELMESIVIAIPIDNGLGNTLETIEVKYEWKPPRCTTYKTFDHQDDKCHKRVIEVEKTSTDDQNDGFTMVTNKKKKEKSKDNSQPRQIEGLKLNKPKPTFVYRPKPVQNSKPDKTKDDVNLVQLKNNFDALRDQDDLITIATVGDTSTGIQYSTLHDNNDDTDSEGEEMILEEPKGASTPSSSVPDV</sequence>
<dbReference type="PANTHER" id="PTHR31286:SF99">
    <property type="entry name" value="DUF4283 DOMAIN-CONTAINING PROTEIN"/>
    <property type="match status" value="1"/>
</dbReference>
<reference evidence="3" key="1">
    <citation type="journal article" date="2022" name="Int. J. Mol. Sci.">
        <title>Draft Genome of Tanacetum Coccineum: Genomic Comparison of Closely Related Tanacetum-Family Plants.</title>
        <authorList>
            <person name="Yamashiro T."/>
            <person name="Shiraishi A."/>
            <person name="Nakayama K."/>
            <person name="Satake H."/>
        </authorList>
    </citation>
    <scope>NUCLEOTIDE SEQUENCE</scope>
</reference>
<dbReference type="EMBL" id="BQNB010015151">
    <property type="protein sequence ID" value="GJT36585.1"/>
    <property type="molecule type" value="Genomic_DNA"/>
</dbReference>